<organism evidence="1">
    <name type="scientific">uncultured Sulfurovum sp</name>
    <dbReference type="NCBI Taxonomy" id="269237"/>
    <lineage>
        <taxon>Bacteria</taxon>
        <taxon>Pseudomonadati</taxon>
        <taxon>Campylobacterota</taxon>
        <taxon>Epsilonproteobacteria</taxon>
        <taxon>Campylobacterales</taxon>
        <taxon>Sulfurovaceae</taxon>
        <taxon>Sulfurovum</taxon>
        <taxon>environmental samples</taxon>
    </lineage>
</organism>
<accession>A0A6S6TGF9</accession>
<dbReference type="AlphaFoldDB" id="A0A6S6TGF9"/>
<reference evidence="1" key="1">
    <citation type="submission" date="2020-01" db="EMBL/GenBank/DDBJ databases">
        <authorList>
            <person name="Meier V. D."/>
            <person name="Meier V D."/>
        </authorList>
    </citation>
    <scope>NUCLEOTIDE SEQUENCE</scope>
    <source>
        <strain evidence="1">HLG_WM_MAG_03</strain>
    </source>
</reference>
<gene>
    <name evidence="1" type="ORF">HELGO_WM44572</name>
</gene>
<dbReference type="EMBL" id="CACVAR010000239">
    <property type="protein sequence ID" value="CAA6814432.1"/>
    <property type="molecule type" value="Genomic_DNA"/>
</dbReference>
<protein>
    <submittedName>
        <fullName evidence="1">Uncharacterized protein</fullName>
    </submittedName>
</protein>
<name>A0A6S6TGF9_9BACT</name>
<evidence type="ECO:0000313" key="1">
    <source>
        <dbReference type="EMBL" id="CAA6814432.1"/>
    </source>
</evidence>
<dbReference type="Gene3D" id="6.10.250.330">
    <property type="match status" value="1"/>
</dbReference>
<proteinExistence type="predicted"/>
<sequence>MQVAYTLNANELDINFLESIKQLFQEKSINISVAQNEDETDYLLSNPTNASRLLKAINNIENHKDKLIHKDLEDLG</sequence>